<dbReference type="EMBL" id="AMGV01000003">
    <property type="protein sequence ID" value="KEF59521.1"/>
    <property type="molecule type" value="Genomic_DNA"/>
</dbReference>
<name>A0A072PI12_9EURO</name>
<dbReference type="InterPro" id="IPR058317">
    <property type="entry name" value="DUF8004"/>
</dbReference>
<dbReference type="OrthoDB" id="4114825at2759"/>
<feature type="region of interest" description="Disordered" evidence="1">
    <location>
        <begin position="498"/>
        <end position="572"/>
    </location>
</feature>
<keyword evidence="4" id="KW-1185">Reference proteome</keyword>
<reference evidence="3 4" key="1">
    <citation type="submission" date="2013-03" db="EMBL/GenBank/DDBJ databases">
        <title>The Genome Sequence of Exophiala aquamarina CBS 119918.</title>
        <authorList>
            <consortium name="The Broad Institute Genomics Platform"/>
            <person name="Cuomo C."/>
            <person name="de Hoog S."/>
            <person name="Gorbushina A."/>
            <person name="Walker B."/>
            <person name="Young S.K."/>
            <person name="Zeng Q."/>
            <person name="Gargeya S."/>
            <person name="Fitzgerald M."/>
            <person name="Haas B."/>
            <person name="Abouelleil A."/>
            <person name="Allen A.W."/>
            <person name="Alvarado L."/>
            <person name="Arachchi H.M."/>
            <person name="Berlin A.M."/>
            <person name="Chapman S.B."/>
            <person name="Gainer-Dewar J."/>
            <person name="Goldberg J."/>
            <person name="Griggs A."/>
            <person name="Gujja S."/>
            <person name="Hansen M."/>
            <person name="Howarth C."/>
            <person name="Imamovic A."/>
            <person name="Ireland A."/>
            <person name="Larimer J."/>
            <person name="McCowan C."/>
            <person name="Murphy C."/>
            <person name="Pearson M."/>
            <person name="Poon T.W."/>
            <person name="Priest M."/>
            <person name="Roberts A."/>
            <person name="Saif S."/>
            <person name="Shea T."/>
            <person name="Sisk P."/>
            <person name="Sykes S."/>
            <person name="Wortman J."/>
            <person name="Nusbaum C."/>
            <person name="Birren B."/>
        </authorList>
    </citation>
    <scope>NUCLEOTIDE SEQUENCE [LARGE SCALE GENOMIC DNA]</scope>
    <source>
        <strain evidence="3 4">CBS 119918</strain>
    </source>
</reference>
<feature type="region of interest" description="Disordered" evidence="1">
    <location>
        <begin position="653"/>
        <end position="731"/>
    </location>
</feature>
<feature type="compositionally biased region" description="Low complexity" evidence="1">
    <location>
        <begin position="666"/>
        <end position="710"/>
    </location>
</feature>
<dbReference type="PANTHER" id="PTHR39601">
    <property type="entry name" value="CHORIOGENIN HMINOR"/>
    <property type="match status" value="1"/>
</dbReference>
<dbReference type="STRING" id="1182545.A0A072PI12"/>
<dbReference type="GeneID" id="25279298"/>
<sequence>MRRVQGRVTCDDIRSAGLRRWDGRSRITVDWINIFHEPELCWPTGDCFVYLREPGQSSRGPAFRVHSAFLKVKGFDALVDRCMVRNSIHVSSECVMPNCPGCDPTEPLQELYIPAPYGAGLEDVFNHHITTRNFFAWLYNRPLAGRTLGQAFVDLKERLDIYRPDNFEQNKLEVISYAESQRYLDFRECVDHALAALYLAERVQIEDLWIDAFAHCVGMSHRGLCSSVEYAVVSAKSKTIINRARLEMDLRLDRVNKSIVNFFENDVSGSFLGLPQPARDHLDRFRLFLKSFYSEKYGSWPPDGFEEESIQQSIYSTVFTDFQNLYQHLVDPQSSNTLAENDITQTGGVCTLQNVQAFDKKHNYEPLAQPLPLIPKPGEAGNSQRPKLQRRMSWNPIQRRRAEKEARKTQSKEALIAASNRDFLLMECPLVRSYSDFESKTVDDDLEGLSAIEGRKVRWILVYAVLQIFHSIAQPPKQVRNTTSLSYSLCCHAPGQMPWQQTSSPGVGAPPTQAALAPDTSYSHTNSSMSSIIDTVKRGRSDRLRRRTLPAHLPGSLKASLSTKTDPGTRSSSLRRLISRKALTSTEEMPSRRPAFCEICIEGYGNGLNKVTSDAEMSGCPVELMAEPPELASSQVEKLLFKPHELRSETVHEMATNEASDDSATAEKAVAAEGPVVPASSSSPDDSPNTPPGMSRESSSAASISNSTWSENSQKHSDDPMTPSSSRAGRDQTCTLKEILQLGGVSKRPASLSEKAMVGISEIKIVDVDAVQMPLVHFNTQTWDVVLGKRPSTAPAPAPAAAAA</sequence>
<evidence type="ECO:0000313" key="3">
    <source>
        <dbReference type="EMBL" id="KEF59521.1"/>
    </source>
</evidence>
<dbReference type="PANTHER" id="PTHR39601:SF1">
    <property type="entry name" value="CHORIOGENIN HMINOR"/>
    <property type="match status" value="1"/>
</dbReference>
<gene>
    <name evidence="3" type="ORF">A1O9_04365</name>
</gene>
<proteinExistence type="predicted"/>
<dbReference type="Proteomes" id="UP000027920">
    <property type="component" value="Unassembled WGS sequence"/>
</dbReference>
<feature type="compositionally biased region" description="Polar residues" evidence="1">
    <location>
        <begin position="722"/>
        <end position="731"/>
    </location>
</feature>
<comment type="caution">
    <text evidence="3">The sequence shown here is derived from an EMBL/GenBank/DDBJ whole genome shotgun (WGS) entry which is preliminary data.</text>
</comment>
<evidence type="ECO:0000256" key="1">
    <source>
        <dbReference type="SAM" id="MobiDB-lite"/>
    </source>
</evidence>
<organism evidence="3 4">
    <name type="scientific">Exophiala aquamarina CBS 119918</name>
    <dbReference type="NCBI Taxonomy" id="1182545"/>
    <lineage>
        <taxon>Eukaryota</taxon>
        <taxon>Fungi</taxon>
        <taxon>Dikarya</taxon>
        <taxon>Ascomycota</taxon>
        <taxon>Pezizomycotina</taxon>
        <taxon>Eurotiomycetes</taxon>
        <taxon>Chaetothyriomycetidae</taxon>
        <taxon>Chaetothyriales</taxon>
        <taxon>Herpotrichiellaceae</taxon>
        <taxon>Exophiala</taxon>
    </lineage>
</organism>
<protein>
    <recommendedName>
        <fullName evidence="2">DUF8004 domain-containing protein</fullName>
    </recommendedName>
</protein>
<dbReference type="VEuPathDB" id="FungiDB:A1O9_04365"/>
<dbReference type="Pfam" id="PF26013">
    <property type="entry name" value="DUF8004"/>
    <property type="match status" value="1"/>
</dbReference>
<evidence type="ECO:0000259" key="2">
    <source>
        <dbReference type="Pfam" id="PF26013"/>
    </source>
</evidence>
<feature type="domain" description="DUF8004" evidence="2">
    <location>
        <begin position="173"/>
        <end position="262"/>
    </location>
</feature>
<dbReference type="RefSeq" id="XP_013262111.1">
    <property type="nucleotide sequence ID" value="XM_013406657.1"/>
</dbReference>
<feature type="compositionally biased region" description="Polar residues" evidence="1">
    <location>
        <begin position="559"/>
        <end position="569"/>
    </location>
</feature>
<feature type="compositionally biased region" description="Low complexity" evidence="1">
    <location>
        <begin position="521"/>
        <end position="531"/>
    </location>
</feature>
<dbReference type="HOGENOM" id="CLU_010761_2_0_1"/>
<evidence type="ECO:0000313" key="4">
    <source>
        <dbReference type="Proteomes" id="UP000027920"/>
    </source>
</evidence>
<dbReference type="AlphaFoldDB" id="A0A072PI12"/>
<accession>A0A072PI12</accession>